<keyword evidence="6" id="KW-1185">Reference proteome</keyword>
<dbReference type="OrthoDB" id="9802510at2"/>
<dbReference type="STRING" id="28083.Lbir_1760"/>
<dbReference type="EMBL" id="UGNW01000001">
    <property type="protein sequence ID" value="STX30415.1"/>
    <property type="molecule type" value="Genomic_DNA"/>
</dbReference>
<evidence type="ECO:0000313" key="5">
    <source>
        <dbReference type="EMBL" id="STX30415.1"/>
    </source>
</evidence>
<dbReference type="Pfam" id="PF00881">
    <property type="entry name" value="Nitroreductase"/>
    <property type="match status" value="1"/>
</dbReference>
<evidence type="ECO:0000259" key="3">
    <source>
        <dbReference type="Pfam" id="PF00881"/>
    </source>
</evidence>
<dbReference type="PANTHER" id="PTHR43673:SF10">
    <property type="entry name" value="NADH DEHYDROGENASE_NAD(P)H NITROREDUCTASE XCC3605-RELATED"/>
    <property type="match status" value="1"/>
</dbReference>
<evidence type="ECO:0000313" key="6">
    <source>
        <dbReference type="Proteomes" id="UP000054735"/>
    </source>
</evidence>
<comment type="similarity">
    <text evidence="1">Belongs to the nitroreductase family.</text>
</comment>
<name>A0A378I6P2_9GAMM</name>
<dbReference type="RefSeq" id="WP_058523804.1">
    <property type="nucleotide sequence ID" value="NZ_CAAAHV010000009.1"/>
</dbReference>
<dbReference type="Gene3D" id="3.40.109.10">
    <property type="entry name" value="NADH Oxidase"/>
    <property type="match status" value="1"/>
</dbReference>
<dbReference type="GO" id="GO:0016491">
    <property type="term" value="F:oxidoreductase activity"/>
    <property type="evidence" value="ECO:0007669"/>
    <property type="project" value="UniProtKB-KW"/>
</dbReference>
<proteinExistence type="inferred from homology"/>
<dbReference type="Proteomes" id="UP000054735">
    <property type="component" value="Unassembled WGS sequence"/>
</dbReference>
<evidence type="ECO:0000313" key="7">
    <source>
        <dbReference type="Proteomes" id="UP000255066"/>
    </source>
</evidence>
<sequence>MHTKKAVTDSPIHDLLQRRWSPRAFDEKAVPPDLLRSLLEAGRWAPSCFGEEPWRYIVCNRQTHPESYYKLFDCLAEGNKLWVKSVPVLLLTVAKNHFTHNGEPNRWAEYDSGAASENICLQAVALGLIAHQMGGFDPDMAKKAFSIPDGYTCMSVIAVGYQTEPDVLTGELLAREKGPRQRKPLAQLFYQGEWEAGIE</sequence>
<dbReference type="EMBL" id="LNXT01000025">
    <property type="protein sequence ID" value="KTC70177.1"/>
    <property type="molecule type" value="Genomic_DNA"/>
</dbReference>
<dbReference type="PANTHER" id="PTHR43673">
    <property type="entry name" value="NAD(P)H NITROREDUCTASE YDGI-RELATED"/>
    <property type="match status" value="1"/>
</dbReference>
<dbReference type="CDD" id="cd02138">
    <property type="entry name" value="TdsD-like"/>
    <property type="match status" value="1"/>
</dbReference>
<feature type="domain" description="Nitroreductase" evidence="3">
    <location>
        <begin position="17"/>
        <end position="161"/>
    </location>
</feature>
<dbReference type="Proteomes" id="UP000255066">
    <property type="component" value="Unassembled WGS sequence"/>
</dbReference>
<dbReference type="SUPFAM" id="SSF55469">
    <property type="entry name" value="FMN-dependent nitroreductase-like"/>
    <property type="match status" value="1"/>
</dbReference>
<evidence type="ECO:0000256" key="2">
    <source>
        <dbReference type="ARBA" id="ARBA00023002"/>
    </source>
</evidence>
<gene>
    <name evidence="4" type="ORF">Lbir_1760</name>
    <name evidence="5" type="ORF">NCTC12437_00169</name>
</gene>
<dbReference type="InterPro" id="IPR000415">
    <property type="entry name" value="Nitroreductase-like"/>
</dbReference>
<dbReference type="AlphaFoldDB" id="A0A378I6P2"/>
<keyword evidence="2" id="KW-0560">Oxidoreductase</keyword>
<evidence type="ECO:0000256" key="1">
    <source>
        <dbReference type="ARBA" id="ARBA00007118"/>
    </source>
</evidence>
<reference evidence="4 6" key="1">
    <citation type="submission" date="2015-11" db="EMBL/GenBank/DDBJ databases">
        <title>Genomic analysis of 38 Legionella species identifies large and diverse effector repertoires.</title>
        <authorList>
            <person name="Burstein D."/>
            <person name="Amaro F."/>
            <person name="Zusman T."/>
            <person name="Lifshitz Z."/>
            <person name="Cohen O."/>
            <person name="Gilbert J.A."/>
            <person name="Pupko T."/>
            <person name="Shuman H.A."/>
            <person name="Segal G."/>
        </authorList>
    </citation>
    <scope>NUCLEOTIDE SEQUENCE [LARGE SCALE GENOMIC DNA]</scope>
    <source>
        <strain evidence="4 6">CDC#1407-AL-14</strain>
    </source>
</reference>
<reference evidence="5 7" key="2">
    <citation type="submission" date="2018-06" db="EMBL/GenBank/DDBJ databases">
        <authorList>
            <consortium name="Pathogen Informatics"/>
            <person name="Doyle S."/>
        </authorList>
    </citation>
    <scope>NUCLEOTIDE SEQUENCE [LARGE SCALE GENOMIC DNA]</scope>
    <source>
        <strain evidence="5 7">NCTC12437</strain>
    </source>
</reference>
<dbReference type="InterPro" id="IPR029479">
    <property type="entry name" value="Nitroreductase"/>
</dbReference>
<protein>
    <submittedName>
        <fullName evidence="5">Malonic semialdehyde reductase</fullName>
    </submittedName>
</protein>
<evidence type="ECO:0000313" key="4">
    <source>
        <dbReference type="EMBL" id="KTC70177.1"/>
    </source>
</evidence>
<organism evidence="5 7">
    <name type="scientific">Legionella birminghamensis</name>
    <dbReference type="NCBI Taxonomy" id="28083"/>
    <lineage>
        <taxon>Bacteria</taxon>
        <taxon>Pseudomonadati</taxon>
        <taxon>Pseudomonadota</taxon>
        <taxon>Gammaproteobacteria</taxon>
        <taxon>Legionellales</taxon>
        <taxon>Legionellaceae</taxon>
        <taxon>Legionella</taxon>
    </lineage>
</organism>
<accession>A0A378I6P2</accession>